<dbReference type="InterPro" id="IPR013078">
    <property type="entry name" value="His_Pase_superF_clade-1"/>
</dbReference>
<dbReference type="Proteomes" id="UP000248703">
    <property type="component" value="Unassembled WGS sequence"/>
</dbReference>
<reference evidence="2 3" key="1">
    <citation type="submission" date="2018-06" db="EMBL/GenBank/DDBJ databases">
        <title>Genomic Encyclopedia of Archaeal and Bacterial Type Strains, Phase II (KMG-II): from individual species to whole genera.</title>
        <authorList>
            <person name="Goeker M."/>
        </authorList>
    </citation>
    <scope>NUCLEOTIDE SEQUENCE [LARGE SCALE GENOMIC DNA]</scope>
    <source>
        <strain evidence="2 3">DSM 24464</strain>
    </source>
</reference>
<gene>
    <name evidence="2" type="ORF">LY08_02547</name>
</gene>
<keyword evidence="3" id="KW-1185">Reference proteome</keyword>
<dbReference type="EMBL" id="QLLO01000010">
    <property type="protein sequence ID" value="RAJ12046.1"/>
    <property type="molecule type" value="Genomic_DNA"/>
</dbReference>
<sequence length="162" mass="18457">MSKVIQFVRHGKSSWEFDVPDHDRPLKKRGINDAKLVCNHLKTNLLYPDIIFSSTANRAKTTAKLFIDNLKLNSTQFLLKKELYDFSGEAVLKFIKSCDDSINNLMIFGHNYALTNLCNSLGNINIDNVTTSGFVQIEFETDSWKTIKNGTTTKIVFPKHLK</sequence>
<comment type="caution">
    <text evidence="2">The sequence shown here is derived from an EMBL/GenBank/DDBJ whole genome shotgun (WGS) entry which is preliminary data.</text>
</comment>
<dbReference type="AlphaFoldDB" id="A0A327R5B9"/>
<accession>A0A327R5B9</accession>
<organism evidence="2 3">
    <name type="scientific">Olleya aquimaris</name>
    <dbReference type="NCBI Taxonomy" id="639310"/>
    <lineage>
        <taxon>Bacteria</taxon>
        <taxon>Pseudomonadati</taxon>
        <taxon>Bacteroidota</taxon>
        <taxon>Flavobacteriia</taxon>
        <taxon>Flavobacteriales</taxon>
        <taxon>Flavobacteriaceae</taxon>
    </lineage>
</organism>
<dbReference type="OrthoDB" id="9810154at2"/>
<dbReference type="Gene3D" id="3.40.50.1240">
    <property type="entry name" value="Phosphoglycerate mutase-like"/>
    <property type="match status" value="1"/>
</dbReference>
<evidence type="ECO:0000313" key="2">
    <source>
        <dbReference type="EMBL" id="RAJ12046.1"/>
    </source>
</evidence>
<dbReference type="PANTHER" id="PTHR47623:SF1">
    <property type="entry name" value="OS09G0287300 PROTEIN"/>
    <property type="match status" value="1"/>
</dbReference>
<evidence type="ECO:0000256" key="1">
    <source>
        <dbReference type="PIRSR" id="PIRSR613078-2"/>
    </source>
</evidence>
<dbReference type="SUPFAM" id="SSF53254">
    <property type="entry name" value="Phosphoglycerate mutase-like"/>
    <property type="match status" value="1"/>
</dbReference>
<dbReference type="RefSeq" id="WP_111660810.1">
    <property type="nucleotide sequence ID" value="NZ_QLLO01000010.1"/>
</dbReference>
<feature type="binding site" evidence="1">
    <location>
        <position position="58"/>
    </location>
    <ligand>
        <name>substrate</name>
    </ligand>
</feature>
<protein>
    <submittedName>
        <fullName evidence="2">Phosphohistidine phosphatase</fullName>
    </submittedName>
</protein>
<dbReference type="Pfam" id="PF00300">
    <property type="entry name" value="His_Phos_1"/>
    <property type="match status" value="1"/>
</dbReference>
<dbReference type="PANTHER" id="PTHR47623">
    <property type="entry name" value="OS09G0287300 PROTEIN"/>
    <property type="match status" value="1"/>
</dbReference>
<proteinExistence type="predicted"/>
<evidence type="ECO:0000313" key="3">
    <source>
        <dbReference type="Proteomes" id="UP000248703"/>
    </source>
</evidence>
<name>A0A327R5B9_9FLAO</name>
<dbReference type="InterPro" id="IPR029033">
    <property type="entry name" value="His_PPase_superfam"/>
</dbReference>
<dbReference type="CDD" id="cd07040">
    <property type="entry name" value="HP"/>
    <property type="match status" value="1"/>
</dbReference>